<name>A0A9F5J8I3_PYTBI</name>
<reference evidence="5" key="1">
    <citation type="submission" date="2025-08" db="UniProtKB">
        <authorList>
            <consortium name="RefSeq"/>
        </authorList>
    </citation>
    <scope>IDENTIFICATION</scope>
    <source>
        <tissue evidence="5">Liver</tissue>
    </source>
</reference>
<keyword evidence="4" id="KW-1185">Reference proteome</keyword>
<dbReference type="OrthoDB" id="9398081at2759"/>
<organism evidence="4 5">
    <name type="scientific">Python bivittatus</name>
    <name type="common">Burmese python</name>
    <name type="synonym">Python molurus bivittatus</name>
    <dbReference type="NCBI Taxonomy" id="176946"/>
    <lineage>
        <taxon>Eukaryota</taxon>
        <taxon>Metazoa</taxon>
        <taxon>Chordata</taxon>
        <taxon>Craniata</taxon>
        <taxon>Vertebrata</taxon>
        <taxon>Euteleostomi</taxon>
        <taxon>Lepidosauria</taxon>
        <taxon>Squamata</taxon>
        <taxon>Bifurcata</taxon>
        <taxon>Unidentata</taxon>
        <taxon>Episquamata</taxon>
        <taxon>Toxicofera</taxon>
        <taxon>Serpentes</taxon>
        <taxon>Henophidia</taxon>
        <taxon>Pythonidae</taxon>
        <taxon>Python</taxon>
    </lineage>
</organism>
<feature type="compositionally biased region" description="Low complexity" evidence="2">
    <location>
        <begin position="18"/>
        <end position="33"/>
    </location>
</feature>
<dbReference type="AlphaFoldDB" id="A0A9F5J8I3"/>
<dbReference type="KEGG" id="pbi:112542773"/>
<protein>
    <submittedName>
        <fullName evidence="5">PH domain leucine-rich repeat-containing protein phosphatase 1-like</fullName>
    </submittedName>
</protein>
<sequence>RLGRAPGESPGKGKALRGSSSPAGEAASAQQPPALYVQLHGETARRLEPHEKPLQIQNDYLSQLGFRDLWRVQEEGMDSETGCLIRFYAAVMILRGNRRFRPEELSDGAWEKQLTQAGPGMLIFD</sequence>
<dbReference type="GeneID" id="112542773"/>
<accession>A0A9F5J8I3</accession>
<dbReference type="Proteomes" id="UP000695026">
    <property type="component" value="Unplaced"/>
</dbReference>
<evidence type="ECO:0000313" key="4">
    <source>
        <dbReference type="Proteomes" id="UP000695026"/>
    </source>
</evidence>
<proteinExistence type="predicted"/>
<gene>
    <name evidence="5" type="primary">LOC112542773</name>
</gene>
<feature type="non-terminal residue" evidence="5">
    <location>
        <position position="1"/>
    </location>
</feature>
<feature type="domain" description="PHLPP-like RA" evidence="3">
    <location>
        <begin position="30"/>
        <end position="88"/>
    </location>
</feature>
<evidence type="ECO:0000259" key="3">
    <source>
        <dbReference type="Pfam" id="PF23010"/>
    </source>
</evidence>
<dbReference type="InterPro" id="IPR055071">
    <property type="entry name" value="RA_PHLPP-like"/>
</dbReference>
<feature type="region of interest" description="Disordered" evidence="2">
    <location>
        <begin position="1"/>
        <end position="33"/>
    </location>
</feature>
<dbReference type="RefSeq" id="XP_025032188.1">
    <property type="nucleotide sequence ID" value="XM_025176420.1"/>
</dbReference>
<dbReference type="GO" id="GO:0046872">
    <property type="term" value="F:metal ion binding"/>
    <property type="evidence" value="ECO:0007669"/>
    <property type="project" value="UniProtKB-KW"/>
</dbReference>
<keyword evidence="1" id="KW-0479">Metal-binding</keyword>
<evidence type="ECO:0000256" key="2">
    <source>
        <dbReference type="SAM" id="MobiDB-lite"/>
    </source>
</evidence>
<dbReference type="Pfam" id="PF23010">
    <property type="entry name" value="RA_3"/>
    <property type="match status" value="1"/>
</dbReference>
<evidence type="ECO:0000256" key="1">
    <source>
        <dbReference type="ARBA" id="ARBA00022723"/>
    </source>
</evidence>
<evidence type="ECO:0000313" key="5">
    <source>
        <dbReference type="RefSeq" id="XP_025032188.1"/>
    </source>
</evidence>